<keyword evidence="1" id="KW-0472">Membrane</keyword>
<proteinExistence type="predicted"/>
<dbReference type="EMBL" id="KV875093">
    <property type="protein sequence ID" value="OIW34510.1"/>
    <property type="molecule type" value="Genomic_DNA"/>
</dbReference>
<dbReference type="InParanoid" id="A0A1J7J3Z2"/>
<evidence type="ECO:0000256" key="1">
    <source>
        <dbReference type="SAM" id="Phobius"/>
    </source>
</evidence>
<keyword evidence="1" id="KW-1133">Transmembrane helix</keyword>
<name>A0A1J7J3Z2_9PEZI</name>
<dbReference type="AlphaFoldDB" id="A0A1J7J3Z2"/>
<accession>A0A1J7J3Z2</accession>
<gene>
    <name evidence="2" type="ORF">CONLIGDRAFT_7705</name>
</gene>
<evidence type="ECO:0000313" key="2">
    <source>
        <dbReference type="EMBL" id="OIW34510.1"/>
    </source>
</evidence>
<reference evidence="2 3" key="1">
    <citation type="submission" date="2016-10" db="EMBL/GenBank/DDBJ databases">
        <title>Draft genome sequence of Coniochaeta ligniaria NRRL30616, a lignocellulolytic fungus for bioabatement of inhibitors in plant biomass hydrolysates.</title>
        <authorList>
            <consortium name="DOE Joint Genome Institute"/>
            <person name="Jimenez D.J."/>
            <person name="Hector R.E."/>
            <person name="Riley R."/>
            <person name="Sun H."/>
            <person name="Grigoriev I.V."/>
            <person name="Van Elsas J.D."/>
            <person name="Nichols N.N."/>
        </authorList>
    </citation>
    <scope>NUCLEOTIDE SEQUENCE [LARGE SCALE GENOMIC DNA]</scope>
    <source>
        <strain evidence="2 3">NRRL 30616</strain>
    </source>
</reference>
<keyword evidence="3" id="KW-1185">Reference proteome</keyword>
<evidence type="ECO:0000313" key="3">
    <source>
        <dbReference type="Proteomes" id="UP000182658"/>
    </source>
</evidence>
<dbReference type="Proteomes" id="UP000182658">
    <property type="component" value="Unassembled WGS sequence"/>
</dbReference>
<sequence length="91" mass="10475">MYVLVLLSFTPSDLLRLRIISVWKIMGGMVTFGSCALFLLASLQFPPRPWGLCNSHISSVTDTLYPRRYYHARNTPVKTITRFEAWPVLRS</sequence>
<organism evidence="2 3">
    <name type="scientific">Coniochaeta ligniaria NRRL 30616</name>
    <dbReference type="NCBI Taxonomy" id="1408157"/>
    <lineage>
        <taxon>Eukaryota</taxon>
        <taxon>Fungi</taxon>
        <taxon>Dikarya</taxon>
        <taxon>Ascomycota</taxon>
        <taxon>Pezizomycotina</taxon>
        <taxon>Sordariomycetes</taxon>
        <taxon>Sordariomycetidae</taxon>
        <taxon>Coniochaetales</taxon>
        <taxon>Coniochaetaceae</taxon>
        <taxon>Coniochaeta</taxon>
    </lineage>
</organism>
<keyword evidence="1" id="KW-0812">Transmembrane</keyword>
<protein>
    <submittedName>
        <fullName evidence="2">Uncharacterized protein</fullName>
    </submittedName>
</protein>
<feature type="transmembrane region" description="Helical" evidence="1">
    <location>
        <begin position="20"/>
        <end position="41"/>
    </location>
</feature>